<comment type="pathway">
    <text evidence="5">Amino-acid biosynthesis; L-homocysteine biosynthesis; L-homocysteine from S-adenosyl-L-homocysteine: step 1/1.</text>
</comment>
<comment type="subcellular location">
    <subcellularLocation>
        <location evidence="5">Cytoplasm</location>
    </subcellularLocation>
</comment>
<dbReference type="InterPro" id="IPR000043">
    <property type="entry name" value="Adenosylhomocysteinase-like"/>
</dbReference>
<feature type="binding site" evidence="5 6">
    <location>
        <position position="197"/>
    </location>
    <ligand>
        <name>substrate</name>
    </ligand>
</feature>
<comment type="catalytic activity">
    <reaction evidence="5">
        <text>S-adenosyl-L-homocysteine + H2O = L-homocysteine + adenosine</text>
        <dbReference type="Rhea" id="RHEA:21708"/>
        <dbReference type="ChEBI" id="CHEBI:15377"/>
        <dbReference type="ChEBI" id="CHEBI:16335"/>
        <dbReference type="ChEBI" id="CHEBI:57856"/>
        <dbReference type="ChEBI" id="CHEBI:58199"/>
        <dbReference type="EC" id="3.13.2.1"/>
    </reaction>
</comment>
<evidence type="ECO:0000256" key="4">
    <source>
        <dbReference type="ARBA" id="ARBA00023027"/>
    </source>
</evidence>
<dbReference type="Pfam" id="PF00670">
    <property type="entry name" value="AdoHcyase_NAD"/>
    <property type="match status" value="1"/>
</dbReference>
<evidence type="ECO:0000256" key="7">
    <source>
        <dbReference type="PIRSR" id="PIRSR001109-2"/>
    </source>
</evidence>
<dbReference type="CDD" id="cd00401">
    <property type="entry name" value="SAHH"/>
    <property type="match status" value="1"/>
</dbReference>
<dbReference type="GO" id="GO:0071269">
    <property type="term" value="P:L-homocysteine biosynthetic process"/>
    <property type="evidence" value="ECO:0007669"/>
    <property type="project" value="UniProtKB-UniRule"/>
</dbReference>
<dbReference type="UniPathway" id="UPA00314">
    <property type="reaction ID" value="UER00076"/>
</dbReference>
<dbReference type="SMART" id="SM00996">
    <property type="entry name" value="AdoHcyase"/>
    <property type="match status" value="1"/>
</dbReference>
<feature type="binding site" evidence="5 7">
    <location>
        <begin position="168"/>
        <end position="170"/>
    </location>
    <ligand>
        <name>NAD(+)</name>
        <dbReference type="ChEBI" id="CHEBI:57540"/>
    </ligand>
</feature>
<dbReference type="NCBIfam" id="TIGR00936">
    <property type="entry name" value="ahcY"/>
    <property type="match status" value="1"/>
</dbReference>
<dbReference type="PANTHER" id="PTHR23420:SF0">
    <property type="entry name" value="ADENOSYLHOMOCYSTEINASE"/>
    <property type="match status" value="1"/>
</dbReference>
<evidence type="ECO:0000313" key="10">
    <source>
        <dbReference type="EMBL" id="BAJ47589.1"/>
    </source>
</evidence>
<dbReference type="GO" id="GO:0005829">
    <property type="term" value="C:cytosol"/>
    <property type="evidence" value="ECO:0007669"/>
    <property type="project" value="TreeGrafter"/>
</dbReference>
<comment type="function">
    <text evidence="5">May play a key role in the regulation of the intracellular concentration of adenosylhomocysteine.</text>
</comment>
<dbReference type="GO" id="GO:0004013">
    <property type="term" value="F:adenosylhomocysteinase activity"/>
    <property type="evidence" value="ECO:0007669"/>
    <property type="project" value="UniProtKB-UniRule"/>
</dbReference>
<feature type="binding site" evidence="5 7">
    <location>
        <position position="357"/>
    </location>
    <ligand>
        <name>NAD(+)</name>
        <dbReference type="ChEBI" id="CHEBI:57540"/>
    </ligand>
</feature>
<feature type="binding site" evidence="5 7">
    <location>
        <begin position="310"/>
        <end position="312"/>
    </location>
    <ligand>
        <name>NAD(+)</name>
        <dbReference type="ChEBI" id="CHEBI:57540"/>
    </ligand>
</feature>
<dbReference type="HAMAP" id="MF_00563">
    <property type="entry name" value="AdoHcyase"/>
    <property type="match status" value="1"/>
</dbReference>
<name>E6N5M0_CALS0</name>
<feature type="binding site" evidence="7">
    <location>
        <begin position="233"/>
        <end position="238"/>
    </location>
    <ligand>
        <name>NAD(+)</name>
        <dbReference type="ChEBI" id="CHEBI:57540"/>
    </ligand>
</feature>
<keyword evidence="5" id="KW-0963">Cytoplasm</keyword>
<dbReference type="InterPro" id="IPR042172">
    <property type="entry name" value="Adenosylhomocyst_ase-like_sf"/>
</dbReference>
<evidence type="ECO:0000256" key="1">
    <source>
        <dbReference type="ARBA" id="ARBA00007122"/>
    </source>
</evidence>
<dbReference type="InterPro" id="IPR036291">
    <property type="entry name" value="NAD(P)-bd_dom_sf"/>
</dbReference>
<dbReference type="SUPFAM" id="SSF51735">
    <property type="entry name" value="NAD(P)-binding Rossmann-fold domains"/>
    <property type="match status" value="1"/>
</dbReference>
<keyword evidence="4 5" id="KW-0520">NAD</keyword>
<feature type="domain" description="S-adenosyl-L-homocysteine hydrolase NAD binding" evidence="9">
    <location>
        <begin position="202"/>
        <end position="363"/>
    </location>
</feature>
<dbReference type="GO" id="GO:0033353">
    <property type="term" value="P:S-adenosylmethionine cycle"/>
    <property type="evidence" value="ECO:0007669"/>
    <property type="project" value="TreeGrafter"/>
</dbReference>
<dbReference type="InterPro" id="IPR020082">
    <property type="entry name" value="S-Ado-L-homoCys_hydrolase_CS"/>
</dbReference>
<dbReference type="Proteomes" id="UP000008120">
    <property type="component" value="Chromosome"/>
</dbReference>
<dbReference type="SMART" id="SM00997">
    <property type="entry name" value="AdoHcyase_NAD"/>
    <property type="match status" value="1"/>
</dbReference>
<feature type="binding site" evidence="5">
    <location>
        <begin position="231"/>
        <end position="236"/>
    </location>
    <ligand>
        <name>NAD(+)</name>
        <dbReference type="ChEBI" id="CHEBI:57540"/>
    </ligand>
</feature>
<dbReference type="SUPFAM" id="SSF52283">
    <property type="entry name" value="Formate/glycerate dehydrogenase catalytic domain-like"/>
    <property type="match status" value="1"/>
</dbReference>
<dbReference type="EC" id="3.13.2.1" evidence="5"/>
<feature type="binding site" evidence="7">
    <location>
        <position position="364"/>
    </location>
    <ligand>
        <name>NAD(+)</name>
        <dbReference type="ChEBI" id="CHEBI:57540"/>
    </ligand>
</feature>
<accession>E6N5M0</accession>
<dbReference type="Pfam" id="PF05221">
    <property type="entry name" value="AdoHcyase"/>
    <property type="match status" value="1"/>
</dbReference>
<comment type="similarity">
    <text evidence="1 5 8">Belongs to the adenosylhomocysteinase family.</text>
</comment>
<dbReference type="InterPro" id="IPR015878">
    <property type="entry name" value="Ado_hCys_hydrolase_NAD-bd"/>
</dbReference>
<dbReference type="PROSITE" id="PS00738">
    <property type="entry name" value="ADOHCYASE_1"/>
    <property type="match status" value="1"/>
</dbReference>
<evidence type="ECO:0000256" key="8">
    <source>
        <dbReference type="RuleBase" id="RU004166"/>
    </source>
</evidence>
<evidence type="ECO:0000256" key="5">
    <source>
        <dbReference type="HAMAP-Rule" id="MF_00563"/>
    </source>
</evidence>
<feature type="binding site" evidence="5 6">
    <location>
        <position position="201"/>
    </location>
    <ligand>
        <name>substrate</name>
    </ligand>
</feature>
<proteinExistence type="inferred from homology"/>
<gene>
    <name evidence="5" type="primary">ahcY</name>
    <name evidence="10" type="ORF">HGMM_F52E01C34</name>
</gene>
<evidence type="ECO:0000259" key="9">
    <source>
        <dbReference type="SMART" id="SM00997"/>
    </source>
</evidence>
<evidence type="ECO:0000256" key="2">
    <source>
        <dbReference type="ARBA" id="ARBA00022563"/>
    </source>
</evidence>
<protein>
    <recommendedName>
        <fullName evidence="5">Adenosylhomocysteinase</fullName>
        <ecNumber evidence="5">3.13.2.1</ecNumber>
    </recommendedName>
    <alternativeName>
        <fullName evidence="5">S-adenosyl-L-homocysteine hydrolase</fullName>
        <shortName evidence="5">AdoHcyase</shortName>
    </alternativeName>
</protein>
<dbReference type="PIRSF" id="PIRSF001109">
    <property type="entry name" value="Ad_hcy_hydrolase"/>
    <property type="match status" value="1"/>
</dbReference>
<feature type="binding site" evidence="5 6">
    <location>
        <position position="167"/>
    </location>
    <ligand>
        <name>substrate</name>
    </ligand>
</feature>
<dbReference type="AlphaFoldDB" id="E6N5M0"/>
<keyword evidence="2 5" id="KW-0554">One-carbon metabolism</keyword>
<evidence type="ECO:0000256" key="6">
    <source>
        <dbReference type="PIRSR" id="PIRSR001109-1"/>
    </source>
</evidence>
<dbReference type="Gene3D" id="3.40.50.1480">
    <property type="entry name" value="Adenosylhomocysteinase-like"/>
    <property type="match status" value="1"/>
</dbReference>
<reference evidence="10 11" key="2">
    <citation type="journal article" date="2011" name="Nucleic Acids Res.">
        <title>Insights into the evolution of Archaea and eukaryotic protein modifier systems revealed by the genome of a novel archaeal group.</title>
        <authorList>
            <person name="Nunoura T."/>
            <person name="Takaki Y."/>
            <person name="Kakuta J."/>
            <person name="Nishi S."/>
            <person name="Sugahara J."/>
            <person name="Kazama H."/>
            <person name="Chee G."/>
            <person name="Hattori M."/>
            <person name="Kanai A."/>
            <person name="Atomi H."/>
            <person name="Takai K."/>
            <person name="Takami H."/>
        </authorList>
    </citation>
    <scope>NUCLEOTIDE SEQUENCE [LARGE SCALE GENOMIC DNA]</scope>
</reference>
<keyword evidence="3 5" id="KW-0378">Hydrolase</keyword>
<feature type="binding site" evidence="5 6">
    <location>
        <position position="55"/>
    </location>
    <ligand>
        <name>substrate</name>
    </ligand>
</feature>
<evidence type="ECO:0000256" key="3">
    <source>
        <dbReference type="ARBA" id="ARBA00022801"/>
    </source>
</evidence>
<reference evidence="10 11" key="1">
    <citation type="journal article" date="2005" name="Environ. Microbiol.">
        <title>Genetic and functional properties of uncultivated thermophilic crenarchaeotes from a subsurface gold mine as revealed by analysis of genome fragments.</title>
        <authorList>
            <person name="Nunoura T."/>
            <person name="Hirayama H."/>
            <person name="Takami H."/>
            <person name="Oida H."/>
            <person name="Nishi S."/>
            <person name="Shimamura S."/>
            <person name="Suzuki Y."/>
            <person name="Inagaki F."/>
            <person name="Takai K."/>
            <person name="Nealson K.H."/>
            <person name="Horikoshi K."/>
        </authorList>
    </citation>
    <scope>NUCLEOTIDE SEQUENCE [LARGE SCALE GENOMIC DNA]</scope>
</reference>
<dbReference type="Gene3D" id="3.40.50.720">
    <property type="entry name" value="NAD(P)-binding Rossmann-like Domain"/>
    <property type="match status" value="1"/>
</dbReference>
<dbReference type="GO" id="GO:0006730">
    <property type="term" value="P:one-carbon metabolic process"/>
    <property type="evidence" value="ECO:0007669"/>
    <property type="project" value="UniProtKB-UniRule"/>
</dbReference>
<feature type="binding site" evidence="5">
    <location>
        <position position="202"/>
    </location>
    <ligand>
        <name>NAD(+)</name>
        <dbReference type="ChEBI" id="CHEBI:57540"/>
    </ligand>
</feature>
<feature type="binding site" evidence="5 7">
    <location>
        <position position="254"/>
    </location>
    <ligand>
        <name>NAD(+)</name>
        <dbReference type="ChEBI" id="CHEBI:57540"/>
    </ligand>
</feature>
<dbReference type="EMBL" id="AP011841">
    <property type="protein sequence ID" value="BAJ47589.1"/>
    <property type="molecule type" value="Genomic_DNA"/>
</dbReference>
<feature type="binding site" evidence="5">
    <location>
        <position position="289"/>
    </location>
    <ligand>
        <name>NAD(+)</name>
        <dbReference type="ChEBI" id="CHEBI:57540"/>
    </ligand>
</feature>
<feature type="binding site" evidence="5 6">
    <location>
        <position position="126"/>
    </location>
    <ligand>
        <name>substrate</name>
    </ligand>
</feature>
<organism evidence="10 11">
    <name type="scientific">Caldiarchaeum subterraneum</name>
    <dbReference type="NCBI Taxonomy" id="311458"/>
    <lineage>
        <taxon>Archaea</taxon>
        <taxon>Nitrososphaerota</taxon>
        <taxon>Candidatus Caldarchaeales</taxon>
        <taxon>Candidatus Caldarchaeaceae</taxon>
        <taxon>Candidatus Caldarchaeum</taxon>
    </lineage>
</organism>
<evidence type="ECO:0000313" key="11">
    <source>
        <dbReference type="Proteomes" id="UP000008120"/>
    </source>
</evidence>
<dbReference type="NCBIfam" id="NF004005">
    <property type="entry name" value="PRK05476.2-3"/>
    <property type="match status" value="1"/>
</dbReference>
<comment type="cofactor">
    <cofactor evidence="5 7">
        <name>NAD(+)</name>
        <dbReference type="ChEBI" id="CHEBI:57540"/>
    </cofactor>
    <text evidence="5 7">Binds 1 NAD(+) per subunit.</text>
</comment>
<dbReference type="FunFam" id="3.40.50.720:FF:000004">
    <property type="entry name" value="Adenosylhomocysteinase"/>
    <property type="match status" value="1"/>
</dbReference>
<dbReference type="PANTHER" id="PTHR23420">
    <property type="entry name" value="ADENOSYLHOMOCYSTEINASE"/>
    <property type="match status" value="1"/>
</dbReference>
<sequence length="435" mass="47335">MTEPFHVKDLSLAEKGASRIMLAESMMPVLSLLRRKYADEKPFEGYRVSMCLHVTKETAVLCRVLREGGAKVALCASNPLSTQDDVAAALAVEGFNVYAFRGMSTQEYYRALGKVLSHGPHLLVDDGADLITSLHRLIHGLPDVHLEDVRRGMDGADVPRVWGATEETTTGVTRLRALDGEGLLAFPVIAVNDALSKSLFDNPLGTGQSALDGVLRATNLLLAGKTVVVAGYGRVGAGIAERAKGMGARVVVVEPDPIKALQAYMNGFTVTSMSKASEIGDVFITATGNIDVIRGEHFEKMKDGVFLANAGHMDVEINKQDLKQLAVSVETIRENVTLYRLRNGRKLFLLADGRLVNLVCAEGHPSEVMDLSFSLQAESLRYLIKNVEKLGKHVYTVPREIDEAVAALKLAAFGVELEKLTPRQLDYMRSWMAGT</sequence>